<comment type="caution">
    <text evidence="2">The sequence shown here is derived from an EMBL/GenBank/DDBJ whole genome shotgun (WGS) entry which is preliminary data.</text>
</comment>
<feature type="domain" description="VOC" evidence="1">
    <location>
        <begin position="5"/>
        <end position="124"/>
    </location>
</feature>
<dbReference type="PROSITE" id="PS51819">
    <property type="entry name" value="VOC"/>
    <property type="match status" value="1"/>
</dbReference>
<organism evidence="2 3">
    <name type="scientific">Hyphococcus aureus</name>
    <dbReference type="NCBI Taxonomy" id="2666033"/>
    <lineage>
        <taxon>Bacteria</taxon>
        <taxon>Pseudomonadati</taxon>
        <taxon>Pseudomonadota</taxon>
        <taxon>Alphaproteobacteria</taxon>
        <taxon>Parvularculales</taxon>
        <taxon>Parvularculaceae</taxon>
        <taxon>Hyphococcus</taxon>
    </lineage>
</organism>
<dbReference type="EMBL" id="JBHPON010000001">
    <property type="protein sequence ID" value="MFC6034551.1"/>
    <property type="molecule type" value="Genomic_DNA"/>
</dbReference>
<accession>A0ABW1KV61</accession>
<evidence type="ECO:0000259" key="1">
    <source>
        <dbReference type="PROSITE" id="PS51819"/>
    </source>
</evidence>
<keyword evidence="3" id="KW-1185">Reference proteome</keyword>
<protein>
    <submittedName>
        <fullName evidence="2">VOC family protein</fullName>
    </submittedName>
</protein>
<dbReference type="InterPro" id="IPR037523">
    <property type="entry name" value="VOC_core"/>
</dbReference>
<dbReference type="InterPro" id="IPR029068">
    <property type="entry name" value="Glyas_Bleomycin-R_OHBP_Dase"/>
</dbReference>
<dbReference type="RefSeq" id="WP_379880119.1">
    <property type="nucleotide sequence ID" value="NZ_JBHPON010000001.1"/>
</dbReference>
<evidence type="ECO:0000313" key="3">
    <source>
        <dbReference type="Proteomes" id="UP001596116"/>
    </source>
</evidence>
<reference evidence="2 3" key="1">
    <citation type="submission" date="2024-09" db="EMBL/GenBank/DDBJ databases">
        <authorList>
            <person name="Zhang Z.-H."/>
        </authorList>
    </citation>
    <scope>NUCLEOTIDE SEQUENCE [LARGE SCALE GENOMIC DNA]</scope>
    <source>
        <strain evidence="2 3">HHTR114</strain>
    </source>
</reference>
<proteinExistence type="predicted"/>
<dbReference type="Proteomes" id="UP001596116">
    <property type="component" value="Unassembled WGS sequence"/>
</dbReference>
<sequence>MKVLGIRFCKVAHADDAKAVADLLGENGLGLSPMDLGQSDGFSGAVFPVDEGAKQGLGSWIELWAAGEQMPEMTMLQIVVDDADAYAERAKKNGLDVKGPDDAHGERIYYLEGAGGLPIAFLSKATT</sequence>
<gene>
    <name evidence="2" type="ORF">ACFMB1_03290</name>
</gene>
<dbReference type="SUPFAM" id="SSF54593">
    <property type="entry name" value="Glyoxalase/Bleomycin resistance protein/Dihydroxybiphenyl dioxygenase"/>
    <property type="match status" value="1"/>
</dbReference>
<dbReference type="Gene3D" id="3.10.180.10">
    <property type="entry name" value="2,3-Dihydroxybiphenyl 1,2-Dioxygenase, domain 1"/>
    <property type="match status" value="1"/>
</dbReference>
<name>A0ABW1KV61_9PROT</name>
<evidence type="ECO:0000313" key="2">
    <source>
        <dbReference type="EMBL" id="MFC6034551.1"/>
    </source>
</evidence>